<feature type="compositionally biased region" description="Acidic residues" evidence="1">
    <location>
        <begin position="159"/>
        <end position="180"/>
    </location>
</feature>
<evidence type="ECO:0000256" key="1">
    <source>
        <dbReference type="SAM" id="MobiDB-lite"/>
    </source>
</evidence>
<reference evidence="2 3" key="1">
    <citation type="journal article" date="2023" name="Plants (Basel)">
        <title>Bridging the Gap: Combining Genomics and Transcriptomics Approaches to Understand Stylosanthes scabra, an Orphan Legume from the Brazilian Caatinga.</title>
        <authorList>
            <person name="Ferreira-Neto J.R.C."/>
            <person name="da Silva M.D."/>
            <person name="Binneck E."/>
            <person name="de Melo N.F."/>
            <person name="da Silva R.H."/>
            <person name="de Melo A.L.T.M."/>
            <person name="Pandolfi V."/>
            <person name="Bustamante F.O."/>
            <person name="Brasileiro-Vidal A.C."/>
            <person name="Benko-Iseppon A.M."/>
        </authorList>
    </citation>
    <scope>NUCLEOTIDE SEQUENCE [LARGE SCALE GENOMIC DNA]</scope>
    <source>
        <tissue evidence="2">Leaves</tissue>
    </source>
</reference>
<comment type="caution">
    <text evidence="2">The sequence shown here is derived from an EMBL/GenBank/DDBJ whole genome shotgun (WGS) entry which is preliminary data.</text>
</comment>
<evidence type="ECO:0000313" key="2">
    <source>
        <dbReference type="EMBL" id="MED6155768.1"/>
    </source>
</evidence>
<feature type="region of interest" description="Disordered" evidence="1">
    <location>
        <begin position="136"/>
        <end position="188"/>
    </location>
</feature>
<sequence>MSTRDGVACAFWTRLGMGFVSRRMKSVYTLGPEARWPKSSINVAKQVNEVELNVDHGGRKTVTLTVESGWVTTYIPGFLQNSGCDLHRRLRGFCALDKLRFSVVRCEFGIIDLDWDGEIVFGMCLILSRQEHEEGLSESDTELARGRSLSIDRAGMSSSEEEWSTDAESEDADVEEEPDEGNVGGTFNIEGTVGEFKTAEEFVDREGLRRSNHYDWPDRVREERLESRMHCKAGLKIHFDSD</sequence>
<name>A0ABU6U6F6_9FABA</name>
<organism evidence="2 3">
    <name type="scientific">Stylosanthes scabra</name>
    <dbReference type="NCBI Taxonomy" id="79078"/>
    <lineage>
        <taxon>Eukaryota</taxon>
        <taxon>Viridiplantae</taxon>
        <taxon>Streptophyta</taxon>
        <taxon>Embryophyta</taxon>
        <taxon>Tracheophyta</taxon>
        <taxon>Spermatophyta</taxon>
        <taxon>Magnoliopsida</taxon>
        <taxon>eudicotyledons</taxon>
        <taxon>Gunneridae</taxon>
        <taxon>Pentapetalae</taxon>
        <taxon>rosids</taxon>
        <taxon>fabids</taxon>
        <taxon>Fabales</taxon>
        <taxon>Fabaceae</taxon>
        <taxon>Papilionoideae</taxon>
        <taxon>50 kb inversion clade</taxon>
        <taxon>dalbergioids sensu lato</taxon>
        <taxon>Dalbergieae</taxon>
        <taxon>Pterocarpus clade</taxon>
        <taxon>Stylosanthes</taxon>
    </lineage>
</organism>
<dbReference type="EMBL" id="JASCZI010120846">
    <property type="protein sequence ID" value="MED6155768.1"/>
    <property type="molecule type" value="Genomic_DNA"/>
</dbReference>
<dbReference type="Proteomes" id="UP001341840">
    <property type="component" value="Unassembled WGS sequence"/>
</dbReference>
<gene>
    <name evidence="2" type="ORF">PIB30_008004</name>
</gene>
<keyword evidence="3" id="KW-1185">Reference proteome</keyword>
<evidence type="ECO:0000313" key="3">
    <source>
        <dbReference type="Proteomes" id="UP001341840"/>
    </source>
</evidence>
<proteinExistence type="predicted"/>
<protein>
    <submittedName>
        <fullName evidence="2">Uncharacterized protein</fullName>
    </submittedName>
</protein>
<accession>A0ABU6U6F6</accession>